<keyword evidence="2" id="KW-1185">Reference proteome</keyword>
<gene>
    <name evidence="1" type="ORF">IWQ57_000290</name>
</gene>
<evidence type="ECO:0000313" key="2">
    <source>
        <dbReference type="Proteomes" id="UP001140234"/>
    </source>
</evidence>
<dbReference type="Proteomes" id="UP001140234">
    <property type="component" value="Unassembled WGS sequence"/>
</dbReference>
<evidence type="ECO:0000313" key="1">
    <source>
        <dbReference type="EMBL" id="KAJ2775661.1"/>
    </source>
</evidence>
<name>A0ACC1K8M2_9FUNG</name>
<comment type="caution">
    <text evidence="1">The sequence shown here is derived from an EMBL/GenBank/DDBJ whole genome shotgun (WGS) entry which is preliminary data.</text>
</comment>
<organism evidence="1 2">
    <name type="scientific">Coemansia nantahalensis</name>
    <dbReference type="NCBI Taxonomy" id="2789366"/>
    <lineage>
        <taxon>Eukaryota</taxon>
        <taxon>Fungi</taxon>
        <taxon>Fungi incertae sedis</taxon>
        <taxon>Zoopagomycota</taxon>
        <taxon>Kickxellomycotina</taxon>
        <taxon>Kickxellomycetes</taxon>
        <taxon>Kickxellales</taxon>
        <taxon>Kickxellaceae</taxon>
        <taxon>Coemansia</taxon>
    </lineage>
</organism>
<sequence>MAEVGTALSALLGYLSLGCWIVVLVPQIWLNHRHKSCEGVSLAFYLMWSLGDVFNLAGALLEGLIFTAILLPLYFILTDGIVLAQFYAYRAGPADEEAGEAGPLLGGAPMVKAGRRRPWRPVVLVAVAVTAALAAAVGCLVLPQWLAAAPGLRRAAAQLCGYASAAVYLSAYLPQLVQNYRAKSTEGLSLLTFVIVVAGNITYCLSILTAHPLTREYLLTYASWLLGAAGTIGLELAILAQFYLYRARLLA</sequence>
<dbReference type="EMBL" id="JANBUJ010000005">
    <property type="protein sequence ID" value="KAJ2775661.1"/>
    <property type="molecule type" value="Genomic_DNA"/>
</dbReference>
<reference evidence="1" key="1">
    <citation type="submission" date="2022-07" db="EMBL/GenBank/DDBJ databases">
        <title>Phylogenomic reconstructions and comparative analyses of Kickxellomycotina fungi.</title>
        <authorList>
            <person name="Reynolds N.K."/>
            <person name="Stajich J.E."/>
            <person name="Barry K."/>
            <person name="Grigoriev I.V."/>
            <person name="Crous P."/>
            <person name="Smith M.E."/>
        </authorList>
    </citation>
    <scope>NUCLEOTIDE SEQUENCE</scope>
    <source>
        <strain evidence="1">CBS 109366</strain>
    </source>
</reference>
<accession>A0ACC1K8M2</accession>
<protein>
    <submittedName>
        <fullName evidence="1">Uncharacterized protein</fullName>
    </submittedName>
</protein>
<proteinExistence type="predicted"/>